<keyword evidence="3" id="KW-0804">Transcription</keyword>
<dbReference type="GO" id="GO:0003677">
    <property type="term" value="F:DNA binding"/>
    <property type="evidence" value="ECO:0007669"/>
    <property type="project" value="UniProtKB-KW"/>
</dbReference>
<dbReference type="PANTHER" id="PTHR43537">
    <property type="entry name" value="TRANSCRIPTIONAL REGULATOR, GNTR FAMILY"/>
    <property type="match status" value="1"/>
</dbReference>
<dbReference type="Pfam" id="PF07729">
    <property type="entry name" value="FCD"/>
    <property type="match status" value="1"/>
</dbReference>
<keyword evidence="2 5" id="KW-0238">DNA-binding</keyword>
<reference evidence="5 6" key="1">
    <citation type="submission" date="2020-08" db="EMBL/GenBank/DDBJ databases">
        <title>Sequencing the genomes of 1000 actinobacteria strains.</title>
        <authorList>
            <person name="Klenk H.-P."/>
        </authorList>
    </citation>
    <scope>NUCLEOTIDE SEQUENCE [LARGE SCALE GENOMIC DNA]</scope>
    <source>
        <strain evidence="5 6">DSM 45584</strain>
    </source>
</reference>
<keyword evidence="6" id="KW-1185">Reference proteome</keyword>
<dbReference type="SUPFAM" id="SSF48008">
    <property type="entry name" value="GntR ligand-binding domain-like"/>
    <property type="match status" value="1"/>
</dbReference>
<feature type="domain" description="HTH gntR-type" evidence="4">
    <location>
        <begin position="6"/>
        <end position="73"/>
    </location>
</feature>
<dbReference type="InterPro" id="IPR036390">
    <property type="entry name" value="WH_DNA-bd_sf"/>
</dbReference>
<dbReference type="RefSeq" id="WP_246470967.1">
    <property type="nucleotide sequence ID" value="NZ_JACHIW010000001.1"/>
</dbReference>
<organism evidence="5 6">
    <name type="scientific">Saccharopolyspora phatthalungensis</name>
    <dbReference type="NCBI Taxonomy" id="664693"/>
    <lineage>
        <taxon>Bacteria</taxon>
        <taxon>Bacillati</taxon>
        <taxon>Actinomycetota</taxon>
        <taxon>Actinomycetes</taxon>
        <taxon>Pseudonocardiales</taxon>
        <taxon>Pseudonocardiaceae</taxon>
        <taxon>Saccharopolyspora</taxon>
    </lineage>
</organism>
<gene>
    <name evidence="5" type="ORF">BJ970_004606</name>
</gene>
<dbReference type="Gene3D" id="1.20.120.530">
    <property type="entry name" value="GntR ligand-binding domain-like"/>
    <property type="match status" value="1"/>
</dbReference>
<evidence type="ECO:0000259" key="4">
    <source>
        <dbReference type="PROSITE" id="PS50949"/>
    </source>
</evidence>
<evidence type="ECO:0000313" key="6">
    <source>
        <dbReference type="Proteomes" id="UP000584374"/>
    </source>
</evidence>
<protein>
    <submittedName>
        <fullName evidence="5">DNA-binding GntR family transcriptional regulator</fullName>
    </submittedName>
</protein>
<dbReference type="InterPro" id="IPR011711">
    <property type="entry name" value="GntR_C"/>
</dbReference>
<dbReference type="InterPro" id="IPR008920">
    <property type="entry name" value="TF_FadR/GntR_C"/>
</dbReference>
<sequence length="261" mass="29101">MGRRQRTQMERAYAEIKARYMTLRLTPGEWIDDMQLSQELGLSRTPLREALFLLASEGLIRAQPGGGFTVRPLDIAGISSLFEAHIVTAKAIARLVAIRVLPEEIAELRETDALVNDAIRRRSAPDIAEANAALHNLEARIARNEYLSVLAARIYDEGQRLGYLAFGGAEDWNANRLDDHFTRVSHDHSALIDAYQDHDPETAETVAVSHVRLFRERILTYIASSGADEVDLGGDVMTSVHITTKELQRAIADETRREASV</sequence>
<dbReference type="Pfam" id="PF00392">
    <property type="entry name" value="GntR"/>
    <property type="match status" value="1"/>
</dbReference>
<dbReference type="InterPro" id="IPR036388">
    <property type="entry name" value="WH-like_DNA-bd_sf"/>
</dbReference>
<dbReference type="PROSITE" id="PS50949">
    <property type="entry name" value="HTH_GNTR"/>
    <property type="match status" value="1"/>
</dbReference>
<dbReference type="AlphaFoldDB" id="A0A840Q3H8"/>
<keyword evidence="1" id="KW-0805">Transcription regulation</keyword>
<comment type="caution">
    <text evidence="5">The sequence shown here is derived from an EMBL/GenBank/DDBJ whole genome shotgun (WGS) entry which is preliminary data.</text>
</comment>
<dbReference type="SUPFAM" id="SSF46785">
    <property type="entry name" value="Winged helix' DNA-binding domain"/>
    <property type="match status" value="1"/>
</dbReference>
<dbReference type="Proteomes" id="UP000584374">
    <property type="component" value="Unassembled WGS sequence"/>
</dbReference>
<evidence type="ECO:0000256" key="1">
    <source>
        <dbReference type="ARBA" id="ARBA00023015"/>
    </source>
</evidence>
<name>A0A840Q3H8_9PSEU</name>
<dbReference type="GO" id="GO:0003700">
    <property type="term" value="F:DNA-binding transcription factor activity"/>
    <property type="evidence" value="ECO:0007669"/>
    <property type="project" value="InterPro"/>
</dbReference>
<accession>A0A840Q3H8</accession>
<evidence type="ECO:0000256" key="3">
    <source>
        <dbReference type="ARBA" id="ARBA00023163"/>
    </source>
</evidence>
<dbReference type="EMBL" id="JACHIW010000001">
    <property type="protein sequence ID" value="MBB5157072.1"/>
    <property type="molecule type" value="Genomic_DNA"/>
</dbReference>
<proteinExistence type="predicted"/>
<evidence type="ECO:0000256" key="2">
    <source>
        <dbReference type="ARBA" id="ARBA00023125"/>
    </source>
</evidence>
<dbReference type="SMART" id="SM00895">
    <property type="entry name" value="FCD"/>
    <property type="match status" value="1"/>
</dbReference>
<dbReference type="PANTHER" id="PTHR43537:SF5">
    <property type="entry name" value="UXU OPERON TRANSCRIPTIONAL REGULATOR"/>
    <property type="match status" value="1"/>
</dbReference>
<dbReference type="Gene3D" id="1.10.10.10">
    <property type="entry name" value="Winged helix-like DNA-binding domain superfamily/Winged helix DNA-binding domain"/>
    <property type="match status" value="1"/>
</dbReference>
<dbReference type="SMART" id="SM00345">
    <property type="entry name" value="HTH_GNTR"/>
    <property type="match status" value="1"/>
</dbReference>
<dbReference type="InterPro" id="IPR000524">
    <property type="entry name" value="Tscrpt_reg_HTH_GntR"/>
</dbReference>
<evidence type="ECO:0000313" key="5">
    <source>
        <dbReference type="EMBL" id="MBB5157072.1"/>
    </source>
</evidence>